<organism evidence="1">
    <name type="scientific">marine sediment metagenome</name>
    <dbReference type="NCBI Taxonomy" id="412755"/>
    <lineage>
        <taxon>unclassified sequences</taxon>
        <taxon>metagenomes</taxon>
        <taxon>ecological metagenomes</taxon>
    </lineage>
</organism>
<proteinExistence type="predicted"/>
<evidence type="ECO:0000313" key="1">
    <source>
        <dbReference type="EMBL" id="GAF91607.1"/>
    </source>
</evidence>
<comment type="caution">
    <text evidence="1">The sequence shown here is derived from an EMBL/GenBank/DDBJ whole genome shotgun (WGS) entry which is preliminary data.</text>
</comment>
<name>X0TTW0_9ZZZZ</name>
<protein>
    <recommendedName>
        <fullName evidence="2">Heme NO-binding domain-containing protein</fullName>
    </recommendedName>
</protein>
<reference evidence="1" key="1">
    <citation type="journal article" date="2014" name="Front. Microbiol.">
        <title>High frequency of phylogenetically diverse reductive dehalogenase-homologous genes in deep subseafloor sedimentary metagenomes.</title>
        <authorList>
            <person name="Kawai M."/>
            <person name="Futagami T."/>
            <person name="Toyoda A."/>
            <person name="Takaki Y."/>
            <person name="Nishi S."/>
            <person name="Hori S."/>
            <person name="Arai W."/>
            <person name="Tsubouchi T."/>
            <person name="Morono Y."/>
            <person name="Uchiyama I."/>
            <person name="Ito T."/>
            <person name="Fujiyama A."/>
            <person name="Inagaki F."/>
            <person name="Takami H."/>
        </authorList>
    </citation>
    <scope>NUCLEOTIDE SEQUENCE</scope>
    <source>
        <strain evidence="1">Expedition CK06-06</strain>
    </source>
</reference>
<sequence>DQMGLSLSEVIDERETLEKAKKMGFTFTIEKLFYDVVDLAYSKNKKGVSEMWLDTGRWYGKYFSNRSDDGVDTFAEAMDLMTIGNSVFNIEKTRGDGIRVSCVGESFTPGFIEVYSLFMEGVFETFGMNLEEKENSEGIIRLRFKRSG</sequence>
<feature type="non-terminal residue" evidence="1">
    <location>
        <position position="1"/>
    </location>
</feature>
<dbReference type="AlphaFoldDB" id="X0TTW0"/>
<dbReference type="EMBL" id="BARS01010264">
    <property type="protein sequence ID" value="GAF91607.1"/>
    <property type="molecule type" value="Genomic_DNA"/>
</dbReference>
<evidence type="ECO:0008006" key="2">
    <source>
        <dbReference type="Google" id="ProtNLM"/>
    </source>
</evidence>
<gene>
    <name evidence="1" type="ORF">S01H1_19073</name>
</gene>
<accession>X0TTW0</accession>